<dbReference type="Proteomes" id="UP000789845">
    <property type="component" value="Unassembled WGS sequence"/>
</dbReference>
<sequence>MDTFGIMTLNENSELEYFTEIAIQAVAQGMICCRFIPSNINPFSHRITGYVFDPTTNQWKQDIFPIPNVIYDRCFYGEDVHSKQCISIVTWLKERQDIFFLGYGLPNKFELYNVLKLSNLHPYLPPTKIISDSNMVMKELTLQERLVLKPINGSQGNGIFYLELKGPSIGVKTFNRNQHIHKSFSDEKKFSTWIDLLLSKKGYLVQPYLELINERMEPFDIRILLQKEFDGNWAERGRGIRSGHPDGILSNLSAGGHISSFEKWRENLSPKLIGFIETEISDLLLKIPSILEEAFLPLFELGIDIGVSRNGSIWILDINSKPGRKVSLTTNPEIKDVLNKAPILYSKTLTSSVNNERKRYNAKTLSY</sequence>
<keyword evidence="2" id="KW-1185">Reference proteome</keyword>
<reference evidence="1" key="1">
    <citation type="submission" date="2021-10" db="EMBL/GenBank/DDBJ databases">
        <authorList>
            <person name="Criscuolo A."/>
        </authorList>
    </citation>
    <scope>NUCLEOTIDE SEQUENCE</scope>
    <source>
        <strain evidence="1">CIP111885</strain>
    </source>
</reference>
<gene>
    <name evidence="1" type="primary">yheD_1</name>
    <name evidence="1" type="ORF">NEOCIP111885_03243</name>
</gene>
<accession>A0A9C7GBG2</accession>
<name>A0A9C7GBG2_9BACI</name>
<comment type="caution">
    <text evidence="1">The sequence shown here is derived from an EMBL/GenBank/DDBJ whole genome shotgun (WGS) entry which is preliminary data.</text>
</comment>
<dbReference type="EMBL" id="CAKJTG010000020">
    <property type="protein sequence ID" value="CAG9609501.1"/>
    <property type="molecule type" value="Genomic_DNA"/>
</dbReference>
<dbReference type="RefSeq" id="WP_230497731.1">
    <property type="nucleotide sequence ID" value="NZ_CAKJTG010000020.1"/>
</dbReference>
<protein>
    <submittedName>
        <fullName evidence="1">Endospore coat-associated protein YheD</fullName>
    </submittedName>
</protein>
<dbReference type="SUPFAM" id="SSF56059">
    <property type="entry name" value="Glutathione synthetase ATP-binding domain-like"/>
    <property type="match status" value="1"/>
</dbReference>
<evidence type="ECO:0000313" key="2">
    <source>
        <dbReference type="Proteomes" id="UP000789845"/>
    </source>
</evidence>
<organism evidence="1 2">
    <name type="scientific">Pseudoneobacillus rhizosphaerae</name>
    <dbReference type="NCBI Taxonomy" id="2880968"/>
    <lineage>
        <taxon>Bacteria</taxon>
        <taxon>Bacillati</taxon>
        <taxon>Bacillota</taxon>
        <taxon>Bacilli</taxon>
        <taxon>Bacillales</taxon>
        <taxon>Bacillaceae</taxon>
        <taxon>Pseudoneobacillus</taxon>
    </lineage>
</organism>
<dbReference type="AlphaFoldDB" id="A0A9C7GBG2"/>
<dbReference type="InterPro" id="IPR026838">
    <property type="entry name" value="YheC/D"/>
</dbReference>
<evidence type="ECO:0000313" key="1">
    <source>
        <dbReference type="EMBL" id="CAG9609501.1"/>
    </source>
</evidence>
<dbReference type="Pfam" id="PF14398">
    <property type="entry name" value="ATPgrasp_YheCD"/>
    <property type="match status" value="1"/>
</dbReference>
<proteinExistence type="predicted"/>